<dbReference type="AlphaFoldDB" id="A0A0W8CK02"/>
<organism evidence="2 3">
    <name type="scientific">Phytophthora nicotianae</name>
    <name type="common">Potato buckeye rot agent</name>
    <name type="synonym">Phytophthora parasitica</name>
    <dbReference type="NCBI Taxonomy" id="4792"/>
    <lineage>
        <taxon>Eukaryota</taxon>
        <taxon>Sar</taxon>
        <taxon>Stramenopiles</taxon>
        <taxon>Oomycota</taxon>
        <taxon>Peronosporomycetes</taxon>
        <taxon>Peronosporales</taxon>
        <taxon>Peronosporaceae</taxon>
        <taxon>Phytophthora</taxon>
    </lineage>
</organism>
<dbReference type="Proteomes" id="UP000052943">
    <property type="component" value="Unassembled WGS sequence"/>
</dbReference>
<reference evidence="2 3" key="1">
    <citation type="submission" date="2015-11" db="EMBL/GenBank/DDBJ databases">
        <title>Genomes and virulence difference between two physiological races of Phytophthora nicotianae.</title>
        <authorList>
            <person name="Liu H."/>
            <person name="Ma X."/>
            <person name="Yu H."/>
            <person name="Fang D."/>
            <person name="Li Y."/>
            <person name="Wang X."/>
            <person name="Wang W."/>
            <person name="Dong Y."/>
            <person name="Xiao B."/>
        </authorList>
    </citation>
    <scope>NUCLEOTIDE SEQUENCE [LARGE SCALE GENOMIC DNA]</scope>
    <source>
        <strain evidence="3">race 0</strain>
    </source>
</reference>
<gene>
    <name evidence="2" type="ORF">AM587_10003897</name>
</gene>
<feature type="region of interest" description="Disordered" evidence="1">
    <location>
        <begin position="1"/>
        <end position="25"/>
    </location>
</feature>
<evidence type="ECO:0000313" key="2">
    <source>
        <dbReference type="EMBL" id="KUF84385.1"/>
    </source>
</evidence>
<proteinExistence type="predicted"/>
<sequence>MDYDYDSDSSGYDSYSDDEEQAQREAAIQEQLKRQNINPFLQFKQFNVYVDIMQESYSKRFTKRFDEMPRLDQLKADKPIEHNRIHGILTGAQSGITVVDIKEGVRFRREMIDTDLYNTTLYVSTPNQGAHFYFKYDSRLKSIYETMKGVSILNDDRFVLAGGNYYRPANNDADIKPMPQAMFDKLYAAQINPDLVHQECDTLFSILTDDYFKEHRMLKQLICVLKNAGASNAMITATLRKSITSRFGWYNQFALEDLIIAEPNYVESRYNLKAFKRHMESAFGDTYRALHVDDTDRNNEPSMSRLKYQSGSLTKLLDIKTVYPKATAKSLLQVNSNFTSTQCNICKHCRNLHKKGCCDRYNRTQRSKCTFIKNVELVPDAL</sequence>
<name>A0A0W8CK02_PHYNI</name>
<evidence type="ECO:0000256" key="1">
    <source>
        <dbReference type="SAM" id="MobiDB-lite"/>
    </source>
</evidence>
<evidence type="ECO:0000313" key="3">
    <source>
        <dbReference type="Proteomes" id="UP000052943"/>
    </source>
</evidence>
<evidence type="ECO:0008006" key="4">
    <source>
        <dbReference type="Google" id="ProtNLM"/>
    </source>
</evidence>
<dbReference type="SUPFAM" id="SSF56747">
    <property type="entry name" value="Prim-pol domain"/>
    <property type="match status" value="1"/>
</dbReference>
<accession>A0A0W8CK02</accession>
<comment type="caution">
    <text evidence="2">The sequence shown here is derived from an EMBL/GenBank/DDBJ whole genome shotgun (WGS) entry which is preliminary data.</text>
</comment>
<protein>
    <recommendedName>
        <fullName evidence="4">DNA primase/polymerase bifunctional N-terminal domain-containing protein</fullName>
    </recommendedName>
</protein>
<dbReference type="EMBL" id="LNFO01002898">
    <property type="protein sequence ID" value="KUF84385.1"/>
    <property type="molecule type" value="Genomic_DNA"/>
</dbReference>